<evidence type="ECO:0000256" key="1">
    <source>
        <dbReference type="ARBA" id="ARBA00004141"/>
    </source>
</evidence>
<evidence type="ECO:0000313" key="9">
    <source>
        <dbReference type="EMBL" id="MBO7742781.1"/>
    </source>
</evidence>
<dbReference type="NCBIfam" id="TIGR00912">
    <property type="entry name" value="2A0309"/>
    <property type="match status" value="1"/>
</dbReference>
<feature type="transmembrane region" description="Helical" evidence="8">
    <location>
        <begin position="217"/>
        <end position="240"/>
    </location>
</feature>
<comment type="subcellular location">
    <subcellularLocation>
        <location evidence="1">Membrane</location>
        <topology evidence="1">Multi-pass membrane protein</topology>
    </subcellularLocation>
</comment>
<keyword evidence="3" id="KW-0813">Transport</keyword>
<evidence type="ECO:0000256" key="5">
    <source>
        <dbReference type="ARBA" id="ARBA00022692"/>
    </source>
</evidence>
<feature type="transmembrane region" description="Helical" evidence="8">
    <location>
        <begin position="306"/>
        <end position="325"/>
    </location>
</feature>
<dbReference type="PANTHER" id="PTHR34975">
    <property type="entry name" value="SPORE GERMINATION PROTEIN A2"/>
    <property type="match status" value="1"/>
</dbReference>
<comment type="similarity">
    <text evidence="2">Belongs to the amino acid-polyamine-organocation (APC) superfamily. Spore germination protein (SGP) (TC 2.A.3.9) family.</text>
</comment>
<dbReference type="RefSeq" id="WP_208845753.1">
    <property type="nucleotide sequence ID" value="NZ_JAGGDJ010000001.1"/>
</dbReference>
<feature type="transmembrane region" description="Helical" evidence="8">
    <location>
        <begin position="185"/>
        <end position="205"/>
    </location>
</feature>
<dbReference type="PANTHER" id="PTHR34975:SF2">
    <property type="entry name" value="SPORE GERMINATION PROTEIN A2"/>
    <property type="match status" value="1"/>
</dbReference>
<feature type="transmembrane region" description="Helical" evidence="8">
    <location>
        <begin position="272"/>
        <end position="294"/>
    </location>
</feature>
<evidence type="ECO:0000256" key="6">
    <source>
        <dbReference type="ARBA" id="ARBA00022989"/>
    </source>
</evidence>
<dbReference type="EMBL" id="JAGGDJ010000001">
    <property type="protein sequence ID" value="MBO7742781.1"/>
    <property type="molecule type" value="Genomic_DNA"/>
</dbReference>
<comment type="caution">
    <text evidence="9">The sequence shown here is derived from an EMBL/GenBank/DDBJ whole genome shotgun (WGS) entry which is preliminary data.</text>
</comment>
<feature type="transmembrane region" description="Helical" evidence="8">
    <location>
        <begin position="12"/>
        <end position="35"/>
    </location>
</feature>
<keyword evidence="10" id="KW-1185">Reference proteome</keyword>
<feature type="transmembrane region" description="Helical" evidence="8">
    <location>
        <begin position="148"/>
        <end position="165"/>
    </location>
</feature>
<dbReference type="Proteomes" id="UP000670947">
    <property type="component" value="Unassembled WGS sequence"/>
</dbReference>
<evidence type="ECO:0000256" key="8">
    <source>
        <dbReference type="SAM" id="Phobius"/>
    </source>
</evidence>
<evidence type="ECO:0000256" key="2">
    <source>
        <dbReference type="ARBA" id="ARBA00007998"/>
    </source>
</evidence>
<keyword evidence="4" id="KW-0309">Germination</keyword>
<dbReference type="Pfam" id="PF03845">
    <property type="entry name" value="Spore_permease"/>
    <property type="match status" value="1"/>
</dbReference>
<keyword evidence="6 8" id="KW-1133">Transmembrane helix</keyword>
<keyword evidence="7 8" id="KW-0472">Membrane</keyword>
<reference evidence="9 10" key="1">
    <citation type="submission" date="2021-03" db="EMBL/GenBank/DDBJ databases">
        <title>Paenibacillus artemisicola MWE-103 whole genome sequence.</title>
        <authorList>
            <person name="Ham Y.J."/>
        </authorList>
    </citation>
    <scope>NUCLEOTIDE SEQUENCE [LARGE SCALE GENOMIC DNA]</scope>
    <source>
        <strain evidence="9 10">MWE-103</strain>
    </source>
</reference>
<keyword evidence="5 8" id="KW-0812">Transmembrane</keyword>
<evidence type="ECO:0000256" key="4">
    <source>
        <dbReference type="ARBA" id="ARBA00022544"/>
    </source>
</evidence>
<feature type="transmembrane region" description="Helical" evidence="8">
    <location>
        <begin position="331"/>
        <end position="354"/>
    </location>
</feature>
<feature type="transmembrane region" description="Helical" evidence="8">
    <location>
        <begin position="82"/>
        <end position="103"/>
    </location>
</feature>
<organism evidence="9 10">
    <name type="scientific">Paenibacillus artemisiicola</name>
    <dbReference type="NCBI Taxonomy" id="1172618"/>
    <lineage>
        <taxon>Bacteria</taxon>
        <taxon>Bacillati</taxon>
        <taxon>Bacillota</taxon>
        <taxon>Bacilli</taxon>
        <taxon>Bacillales</taxon>
        <taxon>Paenibacillaceae</taxon>
        <taxon>Paenibacillus</taxon>
    </lineage>
</organism>
<protein>
    <submittedName>
        <fullName evidence="9">Endospore germination permease</fullName>
    </submittedName>
</protein>
<dbReference type="InterPro" id="IPR004761">
    <property type="entry name" value="Spore_GerAB"/>
</dbReference>
<feature type="transmembrane region" description="Helical" evidence="8">
    <location>
        <begin position="41"/>
        <end position="61"/>
    </location>
</feature>
<gene>
    <name evidence="9" type="ORF">I8J29_01140</name>
</gene>
<accession>A0ABS3W3L1</accession>
<evidence type="ECO:0000256" key="7">
    <source>
        <dbReference type="ARBA" id="ARBA00023136"/>
    </source>
</evidence>
<proteinExistence type="inferred from homology"/>
<evidence type="ECO:0000256" key="3">
    <source>
        <dbReference type="ARBA" id="ARBA00022448"/>
    </source>
</evidence>
<name>A0ABS3W3L1_9BACL</name>
<sequence length="367" mass="40287">MQTTEKITGSQLGYMLFTFIVSTNMLTVPSIMAMFGKQNAWMSVFPAAATGLVTIWIMIVLGNRYPGLTVTQYSSKIVGKGLSKLLALNYIYYWFVSITTIVYQHTGFLKTLLLPNSPSIVSTVTFLILCGFAALAGIEVIGRSNEFLTMLILVLLLPLLVLTTMDSDLKQLQPVLGDGIVPVLQGAFSPAGGYMNQFFILGWLLPYLNHPGKARKASLLALAGIVLSSFTIVLMTIMVLGPMTSKLTYSFLSVIQYIGISGSFERLEAVAVSMWVMGCFVKVSVSLFILCLCVKELFGIRNYRDLVAPLTLLSAVGSVWIFRNGAELVNYLIYTFPLLAFFNHTLLPLLLLAVDSLRRKAAEPSLP</sequence>
<feature type="transmembrane region" description="Helical" evidence="8">
    <location>
        <begin position="123"/>
        <end position="141"/>
    </location>
</feature>
<evidence type="ECO:0000313" key="10">
    <source>
        <dbReference type="Proteomes" id="UP000670947"/>
    </source>
</evidence>